<accession>A0ABD1L6S6</accession>
<protein>
    <submittedName>
        <fullName evidence="2">Uncharacterized protein</fullName>
    </submittedName>
</protein>
<evidence type="ECO:0000256" key="1">
    <source>
        <dbReference type="SAM" id="Phobius"/>
    </source>
</evidence>
<gene>
    <name evidence="2" type="ORF">Fmac_028186</name>
</gene>
<organism evidence="2 3">
    <name type="scientific">Flemingia macrophylla</name>
    <dbReference type="NCBI Taxonomy" id="520843"/>
    <lineage>
        <taxon>Eukaryota</taxon>
        <taxon>Viridiplantae</taxon>
        <taxon>Streptophyta</taxon>
        <taxon>Embryophyta</taxon>
        <taxon>Tracheophyta</taxon>
        <taxon>Spermatophyta</taxon>
        <taxon>Magnoliopsida</taxon>
        <taxon>eudicotyledons</taxon>
        <taxon>Gunneridae</taxon>
        <taxon>Pentapetalae</taxon>
        <taxon>rosids</taxon>
        <taxon>fabids</taxon>
        <taxon>Fabales</taxon>
        <taxon>Fabaceae</taxon>
        <taxon>Papilionoideae</taxon>
        <taxon>50 kb inversion clade</taxon>
        <taxon>NPAAA clade</taxon>
        <taxon>indigoferoid/millettioid clade</taxon>
        <taxon>Phaseoleae</taxon>
        <taxon>Flemingia</taxon>
    </lineage>
</organism>
<proteinExistence type="predicted"/>
<reference evidence="2 3" key="1">
    <citation type="submission" date="2024-08" db="EMBL/GenBank/DDBJ databases">
        <title>Insights into the chromosomal genome structure of Flemingia macrophylla.</title>
        <authorList>
            <person name="Ding Y."/>
            <person name="Zhao Y."/>
            <person name="Bi W."/>
            <person name="Wu M."/>
            <person name="Zhao G."/>
            <person name="Gong Y."/>
            <person name="Li W."/>
            <person name="Zhang P."/>
        </authorList>
    </citation>
    <scope>NUCLEOTIDE SEQUENCE [LARGE SCALE GENOMIC DNA]</scope>
    <source>
        <strain evidence="2">DYQJB</strain>
        <tissue evidence="2">Leaf</tissue>
    </source>
</reference>
<name>A0ABD1L6S6_9FABA</name>
<evidence type="ECO:0000313" key="2">
    <source>
        <dbReference type="EMBL" id="KAL2319217.1"/>
    </source>
</evidence>
<dbReference type="Proteomes" id="UP001603857">
    <property type="component" value="Unassembled WGS sequence"/>
</dbReference>
<keyword evidence="3" id="KW-1185">Reference proteome</keyword>
<dbReference type="AlphaFoldDB" id="A0ABD1L6S6"/>
<evidence type="ECO:0000313" key="3">
    <source>
        <dbReference type="Proteomes" id="UP001603857"/>
    </source>
</evidence>
<sequence length="201" mass="22843">MEVSPASFLYSFSLFCFMLSITFITFDRNRWSPAAAPNLIEAASFNSICEKWRQNHTEMELISEKWMASESSTNGTSLIIEHLTERILILKHTLPPDVYFLTQQTEPDLVNNTEIYYKNNKTCSSSTILLLVSDYKSFNRFSFVLLTWILSRVLGASVGFCVGGCNSLRDVAVKFKKDVEPTTLPHSRTRALRKRGVGKLP</sequence>
<dbReference type="EMBL" id="JBGMDY010000010">
    <property type="protein sequence ID" value="KAL2319217.1"/>
    <property type="molecule type" value="Genomic_DNA"/>
</dbReference>
<comment type="caution">
    <text evidence="2">The sequence shown here is derived from an EMBL/GenBank/DDBJ whole genome shotgun (WGS) entry which is preliminary data.</text>
</comment>
<keyword evidence="1" id="KW-1133">Transmembrane helix</keyword>
<keyword evidence="1" id="KW-0472">Membrane</keyword>
<keyword evidence="1" id="KW-0812">Transmembrane</keyword>
<feature type="transmembrane region" description="Helical" evidence="1">
    <location>
        <begin position="6"/>
        <end position="26"/>
    </location>
</feature>